<dbReference type="PANTHER" id="PTHR11690">
    <property type="entry name" value="AMILORIDE-SENSITIVE SODIUM CHANNEL-RELATED"/>
    <property type="match status" value="1"/>
</dbReference>
<dbReference type="Gene3D" id="1.10.287.770">
    <property type="entry name" value="YojJ-like"/>
    <property type="match status" value="1"/>
</dbReference>
<accession>A0A267DVT2</accession>
<evidence type="ECO:0000256" key="5">
    <source>
        <dbReference type="ARBA" id="ARBA00022989"/>
    </source>
</evidence>
<evidence type="ECO:0000256" key="11">
    <source>
        <dbReference type="RuleBase" id="RU000679"/>
    </source>
</evidence>
<comment type="similarity">
    <text evidence="11">Belongs to the amiloride-sensitive sodium channel (TC 1.A.6) family.</text>
</comment>
<evidence type="ECO:0000256" key="1">
    <source>
        <dbReference type="ARBA" id="ARBA00004141"/>
    </source>
</evidence>
<comment type="subcellular location">
    <subcellularLocation>
        <location evidence="1">Membrane</location>
        <topology evidence="1">Multi-pass membrane protein</topology>
    </subcellularLocation>
</comment>
<evidence type="ECO:0000256" key="7">
    <source>
        <dbReference type="ARBA" id="ARBA00023065"/>
    </source>
</evidence>
<evidence type="ECO:0000313" key="15">
    <source>
        <dbReference type="Proteomes" id="UP000215902"/>
    </source>
</evidence>
<evidence type="ECO:0000256" key="3">
    <source>
        <dbReference type="ARBA" id="ARBA00022461"/>
    </source>
</evidence>
<evidence type="ECO:0000256" key="9">
    <source>
        <dbReference type="ARBA" id="ARBA00023201"/>
    </source>
</evidence>
<reference evidence="14 15" key="1">
    <citation type="submission" date="2017-06" db="EMBL/GenBank/DDBJ databases">
        <title>A platform for efficient transgenesis in Macrostomum lignano, a flatworm model organism for stem cell research.</title>
        <authorList>
            <person name="Berezikov E."/>
        </authorList>
    </citation>
    <scope>NUCLEOTIDE SEQUENCE [LARGE SCALE GENOMIC DNA]</scope>
    <source>
        <strain evidence="14">DV1</strain>
        <tissue evidence="14">Whole organism</tissue>
    </source>
</reference>
<dbReference type="PRINTS" id="PR01078">
    <property type="entry name" value="AMINACHANNEL"/>
</dbReference>
<keyword evidence="6" id="KW-0915">Sodium</keyword>
<evidence type="ECO:0000256" key="2">
    <source>
        <dbReference type="ARBA" id="ARBA00022448"/>
    </source>
</evidence>
<keyword evidence="3 11" id="KW-0894">Sodium channel</keyword>
<dbReference type="InterPro" id="IPR001873">
    <property type="entry name" value="ENaC"/>
</dbReference>
<keyword evidence="2 11" id="KW-0813">Transport</keyword>
<evidence type="ECO:0000256" key="8">
    <source>
        <dbReference type="ARBA" id="ARBA00023136"/>
    </source>
</evidence>
<feature type="region of interest" description="Disordered" evidence="12">
    <location>
        <begin position="545"/>
        <end position="587"/>
    </location>
</feature>
<evidence type="ECO:0000313" key="14">
    <source>
        <dbReference type="EMBL" id="PAA53423.1"/>
    </source>
</evidence>
<keyword evidence="8 13" id="KW-0472">Membrane</keyword>
<feature type="transmembrane region" description="Helical" evidence="13">
    <location>
        <begin position="38"/>
        <end position="59"/>
    </location>
</feature>
<organism evidence="14 15">
    <name type="scientific">Macrostomum lignano</name>
    <dbReference type="NCBI Taxonomy" id="282301"/>
    <lineage>
        <taxon>Eukaryota</taxon>
        <taxon>Metazoa</taxon>
        <taxon>Spiralia</taxon>
        <taxon>Lophotrochozoa</taxon>
        <taxon>Platyhelminthes</taxon>
        <taxon>Rhabditophora</taxon>
        <taxon>Macrostomorpha</taxon>
        <taxon>Macrostomida</taxon>
        <taxon>Macrostomidae</taxon>
        <taxon>Macrostomum</taxon>
    </lineage>
</organism>
<dbReference type="PANTHER" id="PTHR11690:SF248">
    <property type="entry name" value="PICKPOCKET 17, ISOFORM A"/>
    <property type="match status" value="1"/>
</dbReference>
<keyword evidence="5 13" id="KW-1133">Transmembrane helix</keyword>
<gene>
    <name evidence="14" type="ORF">BOX15_Mlig012217g1</name>
</gene>
<dbReference type="GO" id="GO:0015280">
    <property type="term" value="F:ligand-gated sodium channel activity"/>
    <property type="evidence" value="ECO:0007669"/>
    <property type="project" value="TreeGrafter"/>
</dbReference>
<keyword evidence="4 11" id="KW-0812">Transmembrane</keyword>
<evidence type="ECO:0000256" key="6">
    <source>
        <dbReference type="ARBA" id="ARBA00023053"/>
    </source>
</evidence>
<evidence type="ECO:0000256" key="10">
    <source>
        <dbReference type="ARBA" id="ARBA00023303"/>
    </source>
</evidence>
<evidence type="ECO:0000256" key="12">
    <source>
        <dbReference type="SAM" id="MobiDB-lite"/>
    </source>
</evidence>
<dbReference type="STRING" id="282301.A0A267DVT2"/>
<keyword evidence="7 11" id="KW-0406">Ion transport</keyword>
<evidence type="ECO:0000256" key="4">
    <source>
        <dbReference type="ARBA" id="ARBA00022692"/>
    </source>
</evidence>
<protein>
    <recommendedName>
        <fullName evidence="16">Amiloride-sensitive sodium channel</fullName>
    </recommendedName>
</protein>
<sequence>MRDRAARANKPQTVGDEFLRFLTFSSVRGVPRLLRARSLGWSVIWAVSVLGFLTVSFYFTIRLVMQFSTYQTVYEIKNEFNSQKAPFPSVTICNLQPFSATLLDRIFASTSPLDNVTADMYNDAFLRLQASSEDFRSLTWKSFFLRNWGRKASEKTGLKFYEFVLNNTCNFTYSSNSKLRSMRCDPTRDVQELFSSRYLTCFMLSPPQNISNSTFSVEMDMYLDTESSLFNRSHLGDESKAALFTLEDSIGAFVMVHTARTYPEGYHGVHVLPGTKSVIEITSVNKEVKLEHFAKDPCTRKLDQDILALYQEIRPFAYKSTICRRLMIQRMIARSCNCTDPNHPVPEELASQGFCGEVSQDAFSSVESVRNAALNATIKKLVCGLKIELSSDPTSSHGETQCPQPCEEISYRTTAYQSLWPPKSNEIDFYRYHIKGNSHLARKFKVYAEASALIDSGRLSEATALLDNLGTDLIRENFLRLHVFRPDIMLTISEEKLQITLEALISQIGGAFSLWAGLTIITTVELMELLYYVAKRVVVSLPGARPATQSDDGAEAAPRKQPEPGGSSDLISGGGGGGFATQTFSKL</sequence>
<comment type="caution">
    <text evidence="14">The sequence shown here is derived from an EMBL/GenBank/DDBJ whole genome shotgun (WGS) entry which is preliminary data.</text>
</comment>
<keyword evidence="15" id="KW-1185">Reference proteome</keyword>
<dbReference type="OrthoDB" id="10064773at2759"/>
<evidence type="ECO:0000256" key="13">
    <source>
        <dbReference type="SAM" id="Phobius"/>
    </source>
</evidence>
<dbReference type="EMBL" id="NIVC01003089">
    <property type="protein sequence ID" value="PAA53423.1"/>
    <property type="molecule type" value="Genomic_DNA"/>
</dbReference>
<dbReference type="GO" id="GO:0005886">
    <property type="term" value="C:plasma membrane"/>
    <property type="evidence" value="ECO:0007669"/>
    <property type="project" value="TreeGrafter"/>
</dbReference>
<dbReference type="AlphaFoldDB" id="A0A267DVT2"/>
<evidence type="ECO:0008006" key="16">
    <source>
        <dbReference type="Google" id="ProtNLM"/>
    </source>
</evidence>
<name>A0A267DVT2_9PLAT</name>
<keyword evidence="9 11" id="KW-0739">Sodium transport</keyword>
<proteinExistence type="inferred from homology"/>
<dbReference type="Proteomes" id="UP000215902">
    <property type="component" value="Unassembled WGS sequence"/>
</dbReference>
<dbReference type="Pfam" id="PF00858">
    <property type="entry name" value="ASC"/>
    <property type="match status" value="1"/>
</dbReference>
<keyword evidence="10 11" id="KW-0407">Ion channel</keyword>